<sequence>MPNLEKQGITVAVYEENPLSPTGKISDDGVGAEGALTNLFASTSTNSMGRYHLVMRKSTPPMVRVHLIFLCGEDVVGHKELDSWHDYWEVNEQVNCRGDAEYETPGFPQNYVDRASFLGCFNDPAADTPTGLSKNEQPTVNNIAREENYDHRFNRNNIEFTHPFSWIIPNVGFQSPGGLWEPDCLLREDKYICNAGASENIIPCNWDNAQTQISGGVSPIYYGNGTLDGTLCNDGTTAMQDSDHPDYVTRPFFLFIPKVGETEEGYRRIDLRVNLENYIEDPLTPLQWMCKFWGCTAGAPNAGPLVFLRKFMQDVPTSPSFGLPNCEELNKRNNAYKLDENANRNKQLNGGPFSGMSAPSDEVKDTYYSVQRDLSEFVCETDSGQLVRFCDIQPTWSPVGLCDVDSGSCSDPDLSTRLDASLTNALNANDDEWVERIQNSQALCGGDFVLDSSYFASEMVFKNQESYTGMASRTINDSQGNTEVKKPVPHEVFNQESISTHESGSRAVKGSGGPFKANSALGPESVINIEMQIPDAESLTDPFTIPFADVQEDYLNEVEWNMSDLGTNQIPACTIGNPFSYELATVAQESDPNFHPDNIFRGNDDNIAHRAAGTASYYPSQDAIDRDTARMNNAGLNWWGQPNKEIGLQNVVLDVALNHIYGRDIWDSILSLSGGDSHLHQLQFDLTAAITTAIGTLPIEAPYKTYGDRDPSQQPPSPTSYYEIVYPVNEPNFEALFNLPDITTGSQLMSGDWGPGHGCYQFSPVPEGQICGTYRENPHGISRTCRVDDCHAYWQVETKECTCISPSGPCTVGPADWNLENGECALAHRLVCAYEQETTPRRASDQVPWEIIVGEPQYNDDYDPPPVDDTDCVPSLFDWTGWTWSDGPKDTDLDGGVDQVKERCDVSVAGPLQGGVECNATLSIGDVALKYSQQVPYAQSSPLYKPQVELDDMFISGVKLALSFRAPYHPAVKGSKIATLDARTTNSPMETENMYTYGAELDTGGWSDYANLGLISTPPVFTGDPGDGLESLYYHCETPGFVPTGSTVDGAEQAAVVDMLLDYDPDLGTDGIDTSIPPDGKIDVYQMGWRCTIDNEPTPVEADLSDVSNNCTISSDLLSACGAAYGAVPDQLSPTFRTVINNAATRFNIPAAALIAILVNEGGFLPQYHSLWADDVVVRGWSLPYYGRMDVGGPITCVDMVWSAQGPYQFLQITFDSFLADELCTALNEISPGRCRSASRCNFLDASYAVAMHMRVGGTCDSFNIGAALQSYTGRSATPGGIALLTQIYNTCRGTP</sequence>
<protein>
    <recommendedName>
        <fullName evidence="4">Transglycosylase SLT domain-containing protein</fullName>
    </recommendedName>
</protein>
<reference evidence="2 3" key="1">
    <citation type="journal article" date="2016" name="Nat. Commun.">
        <title>Thousands of microbial genomes shed light on interconnected biogeochemical processes in an aquifer system.</title>
        <authorList>
            <person name="Anantharaman K."/>
            <person name="Brown C.T."/>
            <person name="Hug L.A."/>
            <person name="Sharon I."/>
            <person name="Castelle C.J."/>
            <person name="Probst A.J."/>
            <person name="Thomas B.C."/>
            <person name="Singh A."/>
            <person name="Wilkins M.J."/>
            <person name="Karaoz U."/>
            <person name="Brodie E.L."/>
            <person name="Williams K.H."/>
            <person name="Hubbard S.S."/>
            <person name="Banfield J.F."/>
        </authorList>
    </citation>
    <scope>NUCLEOTIDE SEQUENCE [LARGE SCALE GENOMIC DNA]</scope>
</reference>
<gene>
    <name evidence="2" type="ORF">A2415_02840</name>
</gene>
<dbReference type="Proteomes" id="UP000179113">
    <property type="component" value="Unassembled WGS sequence"/>
</dbReference>
<name>A0A1F4WFQ5_UNCKA</name>
<dbReference type="EMBL" id="MEWA01000052">
    <property type="protein sequence ID" value="OGC68206.1"/>
    <property type="molecule type" value="Genomic_DNA"/>
</dbReference>
<comment type="caution">
    <text evidence="2">The sequence shown here is derived from an EMBL/GenBank/DDBJ whole genome shotgun (WGS) entry which is preliminary data.</text>
</comment>
<evidence type="ECO:0000313" key="3">
    <source>
        <dbReference type="Proteomes" id="UP000179113"/>
    </source>
</evidence>
<organism evidence="2 3">
    <name type="scientific">candidate division WWE3 bacterium RIFOXYC1_FULL_39_7</name>
    <dbReference type="NCBI Taxonomy" id="1802643"/>
    <lineage>
        <taxon>Bacteria</taxon>
        <taxon>Katanobacteria</taxon>
    </lineage>
</organism>
<proteinExistence type="predicted"/>
<evidence type="ECO:0000256" key="1">
    <source>
        <dbReference type="SAM" id="MobiDB-lite"/>
    </source>
</evidence>
<evidence type="ECO:0000313" key="2">
    <source>
        <dbReference type="EMBL" id="OGC68206.1"/>
    </source>
</evidence>
<accession>A0A1F4WFQ5</accession>
<feature type="region of interest" description="Disordered" evidence="1">
    <location>
        <begin position="495"/>
        <end position="515"/>
    </location>
</feature>
<evidence type="ECO:0008006" key="4">
    <source>
        <dbReference type="Google" id="ProtNLM"/>
    </source>
</evidence>